<feature type="transmembrane region" description="Helical" evidence="12">
    <location>
        <begin position="13"/>
        <end position="32"/>
    </location>
</feature>
<dbReference type="EMBL" id="DS684369">
    <property type="protein sequence ID" value="EEC04323.1"/>
    <property type="molecule type" value="Genomic_DNA"/>
</dbReference>
<keyword evidence="8" id="KW-0406">Ion transport</keyword>
<dbReference type="PANTHER" id="PTHR42985:SF40">
    <property type="entry name" value="LD47995P-RELATED"/>
    <property type="match status" value="1"/>
</dbReference>
<evidence type="ECO:0000256" key="12">
    <source>
        <dbReference type="SAM" id="Phobius"/>
    </source>
</evidence>
<dbReference type="InterPro" id="IPR038377">
    <property type="entry name" value="Na/Glc_symporter_sf"/>
</dbReference>
<keyword evidence="7" id="KW-0915">Sodium</keyword>
<dbReference type="HOGENOM" id="CLU_018808_7_1_1"/>
<comment type="subcellular location">
    <subcellularLocation>
        <location evidence="1">Cell membrane</location>
        <topology evidence="1">Multi-pass membrane protein</topology>
    </subcellularLocation>
</comment>
<dbReference type="InterPro" id="IPR051163">
    <property type="entry name" value="Sodium:Solute_Symporter_SSF"/>
</dbReference>
<evidence type="ECO:0000256" key="1">
    <source>
        <dbReference type="ARBA" id="ARBA00004651"/>
    </source>
</evidence>
<dbReference type="PANTHER" id="PTHR42985">
    <property type="entry name" value="SODIUM-COUPLED MONOCARBOXYLATE TRANSPORTER"/>
    <property type="match status" value="1"/>
</dbReference>
<dbReference type="PROSITE" id="PS50283">
    <property type="entry name" value="NA_SOLUT_SYMP_3"/>
    <property type="match status" value="1"/>
</dbReference>
<evidence type="ECO:0000256" key="4">
    <source>
        <dbReference type="ARBA" id="ARBA00022475"/>
    </source>
</evidence>
<gene>
    <name evidence="13" type="ORF">IscW_ISCW002943</name>
</gene>
<dbReference type="EnsemblMetazoa" id="ISCW002943-RA">
    <property type="protein sequence ID" value="ISCW002943-PA"/>
    <property type="gene ID" value="ISCW002943"/>
</dbReference>
<evidence type="ECO:0000256" key="3">
    <source>
        <dbReference type="ARBA" id="ARBA00022448"/>
    </source>
</evidence>
<keyword evidence="3" id="KW-0813">Transport</keyword>
<organism>
    <name type="scientific">Ixodes scapularis</name>
    <name type="common">Black-legged tick</name>
    <name type="synonym">Deer tick</name>
    <dbReference type="NCBI Taxonomy" id="6945"/>
    <lineage>
        <taxon>Eukaryota</taxon>
        <taxon>Metazoa</taxon>
        <taxon>Ecdysozoa</taxon>
        <taxon>Arthropoda</taxon>
        <taxon>Chelicerata</taxon>
        <taxon>Arachnida</taxon>
        <taxon>Acari</taxon>
        <taxon>Parasitiformes</taxon>
        <taxon>Ixodida</taxon>
        <taxon>Ixodoidea</taxon>
        <taxon>Ixodidae</taxon>
        <taxon>Ixodinae</taxon>
        <taxon>Ixodes</taxon>
    </lineage>
</organism>
<evidence type="ECO:0000256" key="11">
    <source>
        <dbReference type="RuleBase" id="RU362091"/>
    </source>
</evidence>
<dbReference type="VEuPathDB" id="VectorBase:ISCI002943"/>
<keyword evidence="9 12" id="KW-0472">Membrane</keyword>
<keyword evidence="4" id="KW-1003">Cell membrane</keyword>
<keyword evidence="6 12" id="KW-1133">Transmembrane helix</keyword>
<dbReference type="Proteomes" id="UP000001555">
    <property type="component" value="Unassembled WGS sequence"/>
</dbReference>
<dbReference type="VEuPathDB" id="VectorBase:ISCW002943"/>
<dbReference type="GO" id="GO:0005886">
    <property type="term" value="C:plasma membrane"/>
    <property type="evidence" value="ECO:0007669"/>
    <property type="project" value="UniProtKB-SubCell"/>
</dbReference>
<dbReference type="Pfam" id="PF00474">
    <property type="entry name" value="SSF"/>
    <property type="match status" value="1"/>
</dbReference>
<dbReference type="AlphaFoldDB" id="B7PCK1"/>
<dbReference type="PaxDb" id="6945-B7PCK1"/>
<dbReference type="GO" id="GO:0006814">
    <property type="term" value="P:sodium ion transport"/>
    <property type="evidence" value="ECO:0007669"/>
    <property type="project" value="UniProtKB-KW"/>
</dbReference>
<protein>
    <submittedName>
        <fullName evidence="13 14">Sodium-dependent multivitamin transporter, putative</fullName>
    </submittedName>
</protein>
<sequence length="124" mass="13687">MSLMVRGVHLAEYAVFGILMGANLAVGLYFALNRRSRRMNTDEAFLGSRTLGIVPLSLSILATQVSALGVVGFTAHFYTYGLHLVWSLVPLLFLVPVVSRIVVPVFYNLKITSVFEVRTLSRKA</sequence>
<evidence type="ECO:0000256" key="9">
    <source>
        <dbReference type="ARBA" id="ARBA00023136"/>
    </source>
</evidence>
<dbReference type="InParanoid" id="B7PCK1"/>
<evidence type="ECO:0000256" key="7">
    <source>
        <dbReference type="ARBA" id="ARBA00023053"/>
    </source>
</evidence>
<feature type="transmembrane region" description="Helical" evidence="12">
    <location>
        <begin position="84"/>
        <end position="109"/>
    </location>
</feature>
<keyword evidence="5 12" id="KW-0812">Transmembrane</keyword>
<dbReference type="VEuPathDB" id="VectorBase:ISCP_017177"/>
<proteinExistence type="inferred from homology"/>
<evidence type="ECO:0000256" key="10">
    <source>
        <dbReference type="ARBA" id="ARBA00023201"/>
    </source>
</evidence>
<evidence type="ECO:0000313" key="13">
    <source>
        <dbReference type="EMBL" id="EEC04323.1"/>
    </source>
</evidence>
<reference evidence="14" key="2">
    <citation type="submission" date="2020-05" db="UniProtKB">
        <authorList>
            <consortium name="EnsemblMetazoa"/>
        </authorList>
    </citation>
    <scope>IDENTIFICATION</scope>
    <source>
        <strain evidence="14">wikel</strain>
    </source>
</reference>
<evidence type="ECO:0000256" key="2">
    <source>
        <dbReference type="ARBA" id="ARBA00006434"/>
    </source>
</evidence>
<evidence type="ECO:0000256" key="8">
    <source>
        <dbReference type="ARBA" id="ARBA00023065"/>
    </source>
</evidence>
<keyword evidence="10" id="KW-0739">Sodium transport</keyword>
<comment type="similarity">
    <text evidence="2 11">Belongs to the sodium:solute symporter (SSF) (TC 2.A.21) family.</text>
</comment>
<accession>B7PCK1</accession>
<evidence type="ECO:0000256" key="5">
    <source>
        <dbReference type="ARBA" id="ARBA00022692"/>
    </source>
</evidence>
<reference evidence="13 15" key="1">
    <citation type="submission" date="2008-03" db="EMBL/GenBank/DDBJ databases">
        <title>Annotation of Ixodes scapularis.</title>
        <authorList>
            <consortium name="Ixodes scapularis Genome Project Consortium"/>
            <person name="Caler E."/>
            <person name="Hannick L.I."/>
            <person name="Bidwell S."/>
            <person name="Joardar V."/>
            <person name="Thiagarajan M."/>
            <person name="Amedeo P."/>
            <person name="Galinsky K.J."/>
            <person name="Schobel S."/>
            <person name="Inman J."/>
            <person name="Hostetler J."/>
            <person name="Miller J."/>
            <person name="Hammond M."/>
            <person name="Megy K."/>
            <person name="Lawson D."/>
            <person name="Kodira C."/>
            <person name="Sutton G."/>
            <person name="Meyer J."/>
            <person name="Hill C.A."/>
            <person name="Birren B."/>
            <person name="Nene V."/>
            <person name="Collins F."/>
            <person name="Alarcon-Chaidez F."/>
            <person name="Wikel S."/>
            <person name="Strausberg R."/>
        </authorList>
    </citation>
    <scope>NUCLEOTIDE SEQUENCE [LARGE SCALE GENOMIC DNA]</scope>
    <source>
        <strain evidence="15">Wikel</strain>
        <strain evidence="13">Wikel colony</strain>
    </source>
</reference>
<dbReference type="Gene3D" id="1.20.1730.10">
    <property type="entry name" value="Sodium/glucose cotransporter"/>
    <property type="match status" value="1"/>
</dbReference>
<evidence type="ECO:0000313" key="14">
    <source>
        <dbReference type="EnsemblMetazoa" id="ISCW002943-PA"/>
    </source>
</evidence>
<keyword evidence="15" id="KW-1185">Reference proteome</keyword>
<name>B7PCK1_IXOSC</name>
<dbReference type="GO" id="GO:0022857">
    <property type="term" value="F:transmembrane transporter activity"/>
    <property type="evidence" value="ECO:0007669"/>
    <property type="project" value="InterPro"/>
</dbReference>
<evidence type="ECO:0000256" key="6">
    <source>
        <dbReference type="ARBA" id="ARBA00022989"/>
    </source>
</evidence>
<dbReference type="OrthoDB" id="6489293at2759"/>
<evidence type="ECO:0000313" key="15">
    <source>
        <dbReference type="Proteomes" id="UP000001555"/>
    </source>
</evidence>
<dbReference type="EMBL" id="ABJB010697701">
    <property type="status" value="NOT_ANNOTATED_CDS"/>
    <property type="molecule type" value="Genomic_DNA"/>
</dbReference>
<feature type="transmembrane region" description="Helical" evidence="12">
    <location>
        <begin position="53"/>
        <end position="78"/>
    </location>
</feature>
<dbReference type="InterPro" id="IPR001734">
    <property type="entry name" value="Na/solute_symporter"/>
</dbReference>